<dbReference type="Pfam" id="PF07396">
    <property type="entry name" value="Porin_O_P"/>
    <property type="match status" value="1"/>
</dbReference>
<gene>
    <name evidence="2" type="ORF">B1992_09025</name>
</gene>
<dbReference type="InterPro" id="IPR023614">
    <property type="entry name" value="Porin_dom_sf"/>
</dbReference>
<reference evidence="2 3" key="1">
    <citation type="submission" date="2017-10" db="EMBL/GenBank/DDBJ databases">
        <title>Whole genome sequencing of Pseudoxanthomonas broegbernensis DSM 12573(T).</title>
        <authorList>
            <person name="Kumar S."/>
            <person name="Bansal K."/>
            <person name="Kaur A."/>
            <person name="Patil P."/>
            <person name="Sharma S."/>
            <person name="Patil P.B."/>
        </authorList>
    </citation>
    <scope>NUCLEOTIDE SEQUENCE [LARGE SCALE GENOMIC DNA]</scope>
    <source>
        <strain evidence="2 3">DSM 12573</strain>
    </source>
</reference>
<sequence length="507" mass="54306">MTAVRIPDDARMTVRGIARAGRPRGCAPSGSHFRHAAAAWLSDSRRKLRGVLTGASRRRRGTGHPHATTITIRRAPMRHSYLAVALAAALGTTASFDAAADNAGLAELKAQLAALQAKVAELETRTDAQSDINVGTQQSLESIAASAPKVETKGGLKVTSADKKFEVSLGGRIHFDAYAFDRDLAASTGTSEFRRARLTLAGKAYGWDYKVEQDFAAGTNLDGLRDLYISTGFLGGKATIGHFKPYRSMEELTSSNEILMMERPFASATGLFSGRQFQQGVGYQRAGDNYSAGFTVFNLRGAAGARNEGMGVAGRVTFAPINTDDSTLHFGGWASQENNNQGSADLAATANYAGRRGPAQAIAITTGASRNTVTAYGLEAAGSFGPLFFQGEYVNATFGQPAGADQDVATWYLQGSWLLNGGHKAYKPATGVFASPKVAGKGLWELTARYDTIENKDIANREATSVILGVNYYVNPNLRFMFNYTQGDNEFTGDETGQYALRTQFSW</sequence>
<comment type="caution">
    <text evidence="2">The sequence shown here is derived from an EMBL/GenBank/DDBJ whole genome shotgun (WGS) entry which is preliminary data.</text>
</comment>
<dbReference type="Proteomes" id="UP000462066">
    <property type="component" value="Unassembled WGS sequence"/>
</dbReference>
<accession>A0A7V8GME1</accession>
<evidence type="ECO:0000313" key="2">
    <source>
        <dbReference type="EMBL" id="KAF1686350.1"/>
    </source>
</evidence>
<keyword evidence="3" id="KW-1185">Reference proteome</keyword>
<evidence type="ECO:0000256" key="1">
    <source>
        <dbReference type="SAM" id="Coils"/>
    </source>
</evidence>
<evidence type="ECO:0000313" key="3">
    <source>
        <dbReference type="Proteomes" id="UP000462066"/>
    </source>
</evidence>
<dbReference type="Gene3D" id="2.40.160.10">
    <property type="entry name" value="Porin"/>
    <property type="match status" value="1"/>
</dbReference>
<proteinExistence type="predicted"/>
<name>A0A7V8GME1_9GAMM</name>
<keyword evidence="1" id="KW-0175">Coiled coil</keyword>
<organism evidence="2 3">
    <name type="scientific">Pseudoxanthomonas broegbernensis</name>
    <dbReference type="NCBI Taxonomy" id="83619"/>
    <lineage>
        <taxon>Bacteria</taxon>
        <taxon>Pseudomonadati</taxon>
        <taxon>Pseudomonadota</taxon>
        <taxon>Gammaproteobacteria</taxon>
        <taxon>Lysobacterales</taxon>
        <taxon>Lysobacteraceae</taxon>
        <taxon>Pseudoxanthomonas</taxon>
    </lineage>
</organism>
<dbReference type="InterPro" id="IPR010870">
    <property type="entry name" value="Porin_O/P"/>
</dbReference>
<dbReference type="AlphaFoldDB" id="A0A7V8GME1"/>
<dbReference type="SUPFAM" id="SSF56935">
    <property type="entry name" value="Porins"/>
    <property type="match status" value="1"/>
</dbReference>
<protein>
    <submittedName>
        <fullName evidence="2">Porin</fullName>
    </submittedName>
</protein>
<dbReference type="EMBL" id="MWIP01000007">
    <property type="protein sequence ID" value="KAF1686350.1"/>
    <property type="molecule type" value="Genomic_DNA"/>
</dbReference>
<feature type="coiled-coil region" evidence="1">
    <location>
        <begin position="98"/>
        <end position="125"/>
    </location>
</feature>